<feature type="chain" id="PRO_5043975443" evidence="1">
    <location>
        <begin position="30"/>
        <end position="302"/>
    </location>
</feature>
<dbReference type="Gene3D" id="2.60.40.1090">
    <property type="entry name" value="Fimbrial-type adhesion domain"/>
    <property type="match status" value="1"/>
</dbReference>
<dbReference type="GO" id="GO:0009289">
    <property type="term" value="C:pilus"/>
    <property type="evidence" value="ECO:0007669"/>
    <property type="project" value="InterPro"/>
</dbReference>
<sequence>MIMKVKPGNCLLKLMTLVVLGWLSPQAQAFISGSMNCSLTGYPSNGYEFAAGAEIKVPFSGTCTAVRTYPSGAGTNLEITAISGTAPANLQVLDPYSNTYMLQLPLGSWGASCLGGTCAPILAGRSVSYVYYVVGTAPSTPGRRTARVKLGVTSTGGWQAYAEWIHEWPFTYNVRAVSCTLSSPSAVNLKFGTINSANLSAVSQSTSVSLTCPSSMRANVTLTPSQAVVSANTGVSRTTLAGLNMQAIWTDTGNPVIFTSPRAMQLRAGSNSVNLSFKPQLEAGKSPAGAFQSQYTLNINYQ</sequence>
<dbReference type="InterPro" id="IPR008966">
    <property type="entry name" value="Adhesion_dom_sf"/>
</dbReference>
<proteinExistence type="predicted"/>
<gene>
    <name evidence="2" type="ORF">N011_15375</name>
</gene>
<name>A0AAU8LCG3_PSESX</name>
<dbReference type="InterPro" id="IPR036937">
    <property type="entry name" value="Adhesion_dom_fimbrial_sf"/>
</dbReference>
<dbReference type="SUPFAM" id="SSF49401">
    <property type="entry name" value="Bacterial adhesins"/>
    <property type="match status" value="1"/>
</dbReference>
<reference evidence="2" key="2">
    <citation type="submission" date="2024-07" db="EMBL/GenBank/DDBJ databases">
        <title>A complete genome sequence for Pseudomonas syringae CC1417.</title>
        <authorList>
            <person name="Baltrus D.A."/>
        </authorList>
    </citation>
    <scope>NUCLEOTIDE SEQUENCE</scope>
    <source>
        <strain evidence="2">CC1417</strain>
    </source>
</reference>
<accession>A0AAU8LCG3</accession>
<dbReference type="EMBL" id="CP159362">
    <property type="protein sequence ID" value="XCN65891.1"/>
    <property type="molecule type" value="Genomic_DNA"/>
</dbReference>
<dbReference type="AlphaFoldDB" id="A0AAU8LCG3"/>
<feature type="signal peptide" evidence="1">
    <location>
        <begin position="1"/>
        <end position="29"/>
    </location>
</feature>
<dbReference type="GO" id="GO:0007155">
    <property type="term" value="P:cell adhesion"/>
    <property type="evidence" value="ECO:0007669"/>
    <property type="project" value="InterPro"/>
</dbReference>
<keyword evidence="1" id="KW-0732">Signal</keyword>
<evidence type="ECO:0000256" key="1">
    <source>
        <dbReference type="SAM" id="SignalP"/>
    </source>
</evidence>
<organism evidence="2">
    <name type="scientific">Pseudomonas syringae CC1417</name>
    <dbReference type="NCBI Taxonomy" id="1357272"/>
    <lineage>
        <taxon>Bacteria</taxon>
        <taxon>Pseudomonadati</taxon>
        <taxon>Pseudomonadota</taxon>
        <taxon>Gammaproteobacteria</taxon>
        <taxon>Pseudomonadales</taxon>
        <taxon>Pseudomonadaceae</taxon>
        <taxon>Pseudomonas</taxon>
        <taxon>Pseudomonas syringae</taxon>
    </lineage>
</organism>
<dbReference type="RefSeq" id="WP_235201128.1">
    <property type="nucleotide sequence ID" value="NZ_CP159362.1"/>
</dbReference>
<reference evidence="2" key="1">
    <citation type="journal article" date="2014" name="Genome Announc.">
        <title>Draft Genome Sequences of a Phylogenetically Diverse Suite of Pseudomonas syringae Strains from Multiple Source Populations.</title>
        <authorList>
            <person name="Baltrus D.A."/>
            <person name="Yourstone S."/>
            <person name="Lind A."/>
            <person name="Guilbaud C."/>
            <person name="Sands D.C."/>
            <person name="Jones C.D."/>
            <person name="Morris C.E."/>
            <person name="Dangl J.L."/>
        </authorList>
    </citation>
    <scope>NUCLEOTIDE SEQUENCE</scope>
    <source>
        <strain evidence="2">CC1417</strain>
    </source>
</reference>
<evidence type="ECO:0000313" key="2">
    <source>
        <dbReference type="EMBL" id="XCN65891.1"/>
    </source>
</evidence>
<protein>
    <submittedName>
        <fullName evidence="2">Fimbrial protein</fullName>
    </submittedName>
</protein>